<gene>
    <name evidence="1" type="ORF">LJ656_32605</name>
</gene>
<sequence>MTPYIGSGNGRSKYDLHTLRVSLITAYATEGGVPIQILSKCVAGHATILMTLYYNKPGAAHVTAVLAEAQQRVQQAEAGNFLKFLQDEEIRNASPLVISNDSAANTALEQSEPASWVVGDIGICPVGGSRCCRGGPPSPESKRVHGPVPGGAKNCARCRFFITGPAFLAGLVARFNSVGVSLSTAAERLRAAEDEIYKLEEATFEGRSHDESSQIGIAYDRRDRVLDEVDSIAHTWHAIYRLIDRCKAAMSTSDKDDTKKLDLVLTGGLTDLRAALSECTEFELYDAVCQRANVYPNENVLVANLRRGRLLDALLSRNGRSAVFASLSEAEALAVGNQFVELLMARVGRAEANALIEGRLLLDELGMLDEVDRLLPTNKATPAKLLELRMRAWR</sequence>
<organism evidence="1 2">
    <name type="scientific">Paraburkholderia sejongensis</name>
    <dbReference type="NCBI Taxonomy" id="2886946"/>
    <lineage>
        <taxon>Bacteria</taxon>
        <taxon>Pseudomonadati</taxon>
        <taxon>Pseudomonadota</taxon>
        <taxon>Betaproteobacteria</taxon>
        <taxon>Burkholderiales</taxon>
        <taxon>Burkholderiaceae</taxon>
        <taxon>Paraburkholderia</taxon>
    </lineage>
</organism>
<keyword evidence="2" id="KW-1185">Reference proteome</keyword>
<name>A0ABS8K615_9BURK</name>
<dbReference type="RefSeq" id="WP_230513579.1">
    <property type="nucleotide sequence ID" value="NZ_JAJITD010000027.1"/>
</dbReference>
<accession>A0ABS8K615</accession>
<dbReference type="EMBL" id="JAJITD010000027">
    <property type="protein sequence ID" value="MCC8397318.1"/>
    <property type="molecule type" value="Genomic_DNA"/>
</dbReference>
<reference evidence="1 2" key="1">
    <citation type="submission" date="2021-11" db="EMBL/GenBank/DDBJ databases">
        <authorList>
            <person name="Oh E.-T."/>
            <person name="Kim S.-B."/>
        </authorList>
    </citation>
    <scope>NUCLEOTIDE SEQUENCE [LARGE SCALE GENOMIC DNA]</scope>
    <source>
        <strain evidence="1 2">MMS20-SJTR3</strain>
    </source>
</reference>
<evidence type="ECO:0000313" key="1">
    <source>
        <dbReference type="EMBL" id="MCC8397318.1"/>
    </source>
</evidence>
<proteinExistence type="predicted"/>
<evidence type="ECO:0000313" key="2">
    <source>
        <dbReference type="Proteomes" id="UP001431019"/>
    </source>
</evidence>
<protein>
    <recommendedName>
        <fullName evidence="3">Phage integrase family protein</fullName>
    </recommendedName>
</protein>
<comment type="caution">
    <text evidence="1">The sequence shown here is derived from an EMBL/GenBank/DDBJ whole genome shotgun (WGS) entry which is preliminary data.</text>
</comment>
<evidence type="ECO:0008006" key="3">
    <source>
        <dbReference type="Google" id="ProtNLM"/>
    </source>
</evidence>
<dbReference type="Proteomes" id="UP001431019">
    <property type="component" value="Unassembled WGS sequence"/>
</dbReference>